<dbReference type="OrthoDB" id="4707053at2759"/>
<dbReference type="EMBL" id="EQ962652">
    <property type="protein sequence ID" value="EED23923.1"/>
    <property type="molecule type" value="Genomic_DNA"/>
</dbReference>
<evidence type="ECO:0000313" key="2">
    <source>
        <dbReference type="Proteomes" id="UP000001745"/>
    </source>
</evidence>
<accession>B8LUR6</accession>
<evidence type="ECO:0000313" key="1">
    <source>
        <dbReference type="EMBL" id="EED23923.1"/>
    </source>
</evidence>
<protein>
    <submittedName>
        <fullName evidence="1">Uncharacterized protein</fullName>
    </submittedName>
</protein>
<sequence>MANPSVTEHDGSSELPKFFCRKRTELQERPSGGRCLFDFVEDSDNTDSKRARLSSDEPTDEAISVHEVLDMISPSDLKAIVKELLVDKVAGPVLKRKLLATTDNPRNTPARKHRNSASVYVPIHQKKDQEIINEAYKMRGLECGSAWAHALQKYLPCIKELAECGPLVDSL</sequence>
<dbReference type="Proteomes" id="UP000001745">
    <property type="component" value="Unassembled WGS sequence"/>
</dbReference>
<dbReference type="InParanoid" id="B8LUR6"/>
<proteinExistence type="predicted"/>
<reference evidence="2" key="1">
    <citation type="journal article" date="2015" name="Genome Announc.">
        <title>Genome sequence of the AIDS-associated pathogen Penicillium marneffei (ATCC18224) and its near taxonomic relative Talaromyces stipitatus (ATCC10500).</title>
        <authorList>
            <person name="Nierman W.C."/>
            <person name="Fedorova-Abrams N.D."/>
            <person name="Andrianopoulos A."/>
        </authorList>
    </citation>
    <scope>NUCLEOTIDE SEQUENCE [LARGE SCALE GENOMIC DNA]</scope>
    <source>
        <strain evidence="2">ATCC 10500 / CBS 375.48 / QM 6759 / NRRL 1006</strain>
    </source>
</reference>
<gene>
    <name evidence="1" type="ORF">TSTA_073130</name>
</gene>
<organism evidence="1 2">
    <name type="scientific">Talaromyces stipitatus (strain ATCC 10500 / CBS 375.48 / QM 6759 / NRRL 1006)</name>
    <name type="common">Penicillium stipitatum</name>
    <dbReference type="NCBI Taxonomy" id="441959"/>
    <lineage>
        <taxon>Eukaryota</taxon>
        <taxon>Fungi</taxon>
        <taxon>Dikarya</taxon>
        <taxon>Ascomycota</taxon>
        <taxon>Pezizomycotina</taxon>
        <taxon>Eurotiomycetes</taxon>
        <taxon>Eurotiomycetidae</taxon>
        <taxon>Eurotiales</taxon>
        <taxon>Trichocomaceae</taxon>
        <taxon>Talaromyces</taxon>
        <taxon>Talaromyces sect. Talaromyces</taxon>
    </lineage>
</organism>
<name>B8LUR6_TALSN</name>
<dbReference type="VEuPathDB" id="FungiDB:TSTA_073130"/>
<dbReference type="HOGENOM" id="CLU_1563918_0_0_1"/>
<keyword evidence="2" id="KW-1185">Reference proteome</keyword>
<dbReference type="AlphaFoldDB" id="B8LUR6"/>
<dbReference type="GeneID" id="8110244"/>
<dbReference type="RefSeq" id="XP_002341310.1">
    <property type="nucleotide sequence ID" value="XM_002341269.1"/>
</dbReference>